<dbReference type="AlphaFoldDB" id="A0AA88DDE7"/>
<dbReference type="Proteomes" id="UP001187192">
    <property type="component" value="Unassembled WGS sequence"/>
</dbReference>
<organism evidence="3 4">
    <name type="scientific">Ficus carica</name>
    <name type="common">Common fig</name>
    <dbReference type="NCBI Taxonomy" id="3494"/>
    <lineage>
        <taxon>Eukaryota</taxon>
        <taxon>Viridiplantae</taxon>
        <taxon>Streptophyta</taxon>
        <taxon>Embryophyta</taxon>
        <taxon>Tracheophyta</taxon>
        <taxon>Spermatophyta</taxon>
        <taxon>Magnoliopsida</taxon>
        <taxon>eudicotyledons</taxon>
        <taxon>Gunneridae</taxon>
        <taxon>Pentapetalae</taxon>
        <taxon>rosids</taxon>
        <taxon>fabids</taxon>
        <taxon>Rosales</taxon>
        <taxon>Moraceae</taxon>
        <taxon>Ficeae</taxon>
        <taxon>Ficus</taxon>
    </lineage>
</organism>
<reference evidence="3" key="1">
    <citation type="submission" date="2023-07" db="EMBL/GenBank/DDBJ databases">
        <title>draft genome sequence of fig (Ficus carica).</title>
        <authorList>
            <person name="Takahashi T."/>
            <person name="Nishimura K."/>
        </authorList>
    </citation>
    <scope>NUCLEOTIDE SEQUENCE</scope>
</reference>
<evidence type="ECO:0000313" key="4">
    <source>
        <dbReference type="Proteomes" id="UP001187192"/>
    </source>
</evidence>
<dbReference type="InterPro" id="IPR051504">
    <property type="entry name" value="Plant_metabolite_acyltrans"/>
</dbReference>
<keyword evidence="2" id="KW-0012">Acyltransferase</keyword>
<evidence type="ECO:0000256" key="2">
    <source>
        <dbReference type="ARBA" id="ARBA00023315"/>
    </source>
</evidence>
<proteinExistence type="predicted"/>
<protein>
    <submittedName>
        <fullName evidence="3">Uncharacterized protein</fullName>
    </submittedName>
</protein>
<gene>
    <name evidence="3" type="ORF">TIFTF001_021208</name>
</gene>
<dbReference type="InterPro" id="IPR023213">
    <property type="entry name" value="CAT-like_dom_sf"/>
</dbReference>
<sequence>MAWPNIDEVKIIEQVEVSPPPGSVPTTSLPLTFFDIPWLPCPQMQRLYFYEFPHSTHHFLSTVLPTLKHSLSLTLRHFFPLAAAFIRPPSPPDKPYILFTEGDSVPLTVAESPADFHFLAAHHPRPDEALQLLVPNLQPPRGSSERDKTHIRVAGPFLALQVTVFPNSGICIGVRFCHAAADGSAFNHFMRSWALVCKNNGSDDRLTLPSHDRAAIKDPDGLELIFLDNYWQTLASSSCNEVPYPTSHDGYVRATFVVGRERIEKLKRCVNTNDDDDSSSLRISSFVVTCALIWGCLIKSEEEEKSSFTEDEPCQFAILLDCRDRLENIPIPTTYFGNCLAMFIVEVKRKELVMRENYGIVAAAKAIGKKVGEAMGRGGALKGADKWMAKWREIAEQSQPLLTVAGSSRPGIYEADFGWGRLKRMEMVHIKGPGAIYVAASTEEKGGIEVGLSLSQERMSRFSAILEESLMKLDLK</sequence>
<dbReference type="EMBL" id="BTGU01000040">
    <property type="protein sequence ID" value="GMN52061.1"/>
    <property type="molecule type" value="Genomic_DNA"/>
</dbReference>
<dbReference type="GO" id="GO:0016747">
    <property type="term" value="F:acyltransferase activity, transferring groups other than amino-acyl groups"/>
    <property type="evidence" value="ECO:0007669"/>
    <property type="project" value="UniProtKB-ARBA"/>
</dbReference>
<evidence type="ECO:0000313" key="3">
    <source>
        <dbReference type="EMBL" id="GMN52061.1"/>
    </source>
</evidence>
<dbReference type="PANTHER" id="PTHR31625">
    <property type="match status" value="1"/>
</dbReference>
<name>A0AA88DDE7_FICCA</name>
<comment type="caution">
    <text evidence="3">The sequence shown here is derived from an EMBL/GenBank/DDBJ whole genome shotgun (WGS) entry which is preliminary data.</text>
</comment>
<keyword evidence="4" id="KW-1185">Reference proteome</keyword>
<dbReference type="Pfam" id="PF02458">
    <property type="entry name" value="Transferase"/>
    <property type="match status" value="1"/>
</dbReference>
<accession>A0AA88DDE7</accession>
<keyword evidence="1" id="KW-0808">Transferase</keyword>
<dbReference type="Gene3D" id="3.30.559.10">
    <property type="entry name" value="Chloramphenicol acetyltransferase-like domain"/>
    <property type="match status" value="2"/>
</dbReference>
<evidence type="ECO:0000256" key="1">
    <source>
        <dbReference type="ARBA" id="ARBA00022679"/>
    </source>
</evidence>